<dbReference type="PANTHER" id="PTHR30143">
    <property type="entry name" value="ACID HYDRATASE"/>
    <property type="match status" value="1"/>
</dbReference>
<dbReference type="SUPFAM" id="SSF56529">
    <property type="entry name" value="FAH"/>
    <property type="match status" value="1"/>
</dbReference>
<reference evidence="1" key="1">
    <citation type="submission" date="2015-10" db="EMBL/GenBank/DDBJ databases">
        <authorList>
            <person name="Gilbert D.G."/>
        </authorList>
    </citation>
    <scope>NUCLEOTIDE SEQUENCE</scope>
    <source>
        <strain evidence="1">3c6</strain>
    </source>
</reference>
<dbReference type="RefSeq" id="WP_139561474.1">
    <property type="nucleotide sequence ID" value="NZ_CANCWL010000010.1"/>
</dbReference>
<proteinExistence type="predicted"/>
<dbReference type="Gene3D" id="3.90.850.10">
    <property type="entry name" value="Fumarylacetoacetase-like, C-terminal domain"/>
    <property type="match status" value="1"/>
</dbReference>
<dbReference type="InterPro" id="IPR050772">
    <property type="entry name" value="Hydratase-Decarb/MhpD_sf"/>
</dbReference>
<dbReference type="PANTHER" id="PTHR30143:SF0">
    <property type="entry name" value="2-KETO-4-PENTENOATE HYDRATASE"/>
    <property type="match status" value="1"/>
</dbReference>
<name>A0A0U5JSN8_LIMRT</name>
<evidence type="ECO:0000313" key="1">
    <source>
        <dbReference type="EMBL" id="CUR39853.1"/>
    </source>
</evidence>
<protein>
    <submittedName>
        <fullName evidence="1">Hydratase/decarboxylase</fullName>
    </submittedName>
</protein>
<dbReference type="GO" id="GO:0008684">
    <property type="term" value="F:2-oxopent-4-enoate hydratase activity"/>
    <property type="evidence" value="ECO:0007669"/>
    <property type="project" value="TreeGrafter"/>
</dbReference>
<accession>A0A0U5JSN8</accession>
<dbReference type="InterPro" id="IPR036663">
    <property type="entry name" value="Fumarylacetoacetase_C_sf"/>
</dbReference>
<sequence length="270" mass="29862">MTTNKNVTLNEEQEAFAQKLFQAYQSKKPLVMDEWAEVVSDDNTAYALQDRFVELKGLPTGGYKVSLTSKKTQDMFDSDSPLYGQQVDAHFLPSPAVLSLKEQTMAPLVEVELGFRAKTDLHASDSMEDLLHKTTVCGTLEVPDSRFADWFPDLNKFSVMSDCAVGGYVVYGQERPTDEVFKTVDDAANVNVTLYHDGKEVDSGASSEVLGNPLKSLQWLVRKLEEQGKTFRAGQLVSSGTFLLPPHLTTGKWEAKFDNGFGTVSVDVTD</sequence>
<dbReference type="EMBL" id="LN887494">
    <property type="protein sequence ID" value="CUR39853.1"/>
    <property type="molecule type" value="Genomic_DNA"/>
</dbReference>
<dbReference type="AlphaFoldDB" id="A0A0U5JSN8"/>
<organism evidence="1">
    <name type="scientific">Limosilactobacillus reuteri</name>
    <name type="common">Lactobacillus reuteri</name>
    <dbReference type="NCBI Taxonomy" id="1598"/>
    <lineage>
        <taxon>Bacteria</taxon>
        <taxon>Bacillati</taxon>
        <taxon>Bacillota</taxon>
        <taxon>Bacilli</taxon>
        <taxon>Lactobacillales</taxon>
        <taxon>Lactobacillaceae</taxon>
        <taxon>Limosilactobacillus</taxon>
    </lineage>
</organism>
<dbReference type="GO" id="GO:0005737">
    <property type="term" value="C:cytoplasm"/>
    <property type="evidence" value="ECO:0007669"/>
    <property type="project" value="TreeGrafter"/>
</dbReference>
<gene>
    <name evidence="1" type="ORF">LRLP16767_LR3C6_01820</name>
</gene>